<evidence type="ECO:0000256" key="3">
    <source>
        <dbReference type="ARBA" id="ARBA00022840"/>
    </source>
</evidence>
<name>A0ABU3WWD6_9NOCA</name>
<dbReference type="InterPro" id="IPR032823">
    <property type="entry name" value="BCA_ABC_TP_C"/>
</dbReference>
<dbReference type="SUPFAM" id="SSF52540">
    <property type="entry name" value="P-loop containing nucleoside triphosphate hydrolases"/>
    <property type="match status" value="1"/>
</dbReference>
<dbReference type="SMART" id="SM00382">
    <property type="entry name" value="AAA"/>
    <property type="match status" value="1"/>
</dbReference>
<evidence type="ECO:0000256" key="1">
    <source>
        <dbReference type="ARBA" id="ARBA00022448"/>
    </source>
</evidence>
<dbReference type="Gene3D" id="3.40.50.300">
    <property type="entry name" value="P-loop containing nucleotide triphosphate hydrolases"/>
    <property type="match status" value="1"/>
</dbReference>
<dbReference type="InterPro" id="IPR027417">
    <property type="entry name" value="P-loop_NTPase"/>
</dbReference>
<keyword evidence="3 6" id="KW-0067">ATP-binding</keyword>
<keyword evidence="2" id="KW-0547">Nucleotide-binding</keyword>
<dbReference type="InterPro" id="IPR051120">
    <property type="entry name" value="ABC_AA/LPS_Transport"/>
</dbReference>
<dbReference type="CDD" id="cd03219">
    <property type="entry name" value="ABC_Mj1267_LivG_branched"/>
    <property type="match status" value="1"/>
</dbReference>
<reference evidence="6 7" key="1">
    <citation type="submission" date="2019-10" db="EMBL/GenBank/DDBJ databases">
        <title>Draft Genome Assembly of Rhodococcus zopfii DSM44189.</title>
        <authorList>
            <person name="Sutton J.M."/>
            <person name="Akob D.M."/>
            <person name="Bushman T.J."/>
        </authorList>
    </citation>
    <scope>NUCLEOTIDE SEQUENCE [LARGE SCALE GENOMIC DNA]</scope>
    <source>
        <strain evidence="6 7">DSM 44189</strain>
    </source>
</reference>
<dbReference type="PANTHER" id="PTHR45772">
    <property type="entry name" value="CONSERVED COMPONENT OF ABC TRANSPORTER FOR NATURAL AMINO ACIDS-RELATED"/>
    <property type="match status" value="1"/>
</dbReference>
<evidence type="ECO:0000256" key="4">
    <source>
        <dbReference type="SAM" id="MobiDB-lite"/>
    </source>
</evidence>
<organism evidence="6 7">
    <name type="scientific">Rhodococcus zopfii</name>
    <dbReference type="NCBI Taxonomy" id="43772"/>
    <lineage>
        <taxon>Bacteria</taxon>
        <taxon>Bacillati</taxon>
        <taxon>Actinomycetota</taxon>
        <taxon>Actinomycetes</taxon>
        <taxon>Mycobacteriales</taxon>
        <taxon>Nocardiaceae</taxon>
        <taxon>Rhodococcus</taxon>
    </lineage>
</organism>
<dbReference type="Pfam" id="PF00005">
    <property type="entry name" value="ABC_tran"/>
    <property type="match status" value="1"/>
</dbReference>
<dbReference type="Pfam" id="PF12399">
    <property type="entry name" value="BCA_ABC_TP_C"/>
    <property type="match status" value="1"/>
</dbReference>
<protein>
    <submittedName>
        <fullName evidence="6">ABC transporter ATP-binding protein</fullName>
    </submittedName>
</protein>
<accession>A0ABU3WWD6</accession>
<feature type="region of interest" description="Disordered" evidence="4">
    <location>
        <begin position="39"/>
        <end position="112"/>
    </location>
</feature>
<proteinExistence type="predicted"/>
<evidence type="ECO:0000313" key="7">
    <source>
        <dbReference type="Proteomes" id="UP001275440"/>
    </source>
</evidence>
<dbReference type="EMBL" id="WBMO01000005">
    <property type="protein sequence ID" value="MDV2478317.1"/>
    <property type="molecule type" value="Genomic_DNA"/>
</dbReference>
<dbReference type="PROSITE" id="PS50893">
    <property type="entry name" value="ABC_TRANSPORTER_2"/>
    <property type="match status" value="1"/>
</dbReference>
<keyword evidence="7" id="KW-1185">Reference proteome</keyword>
<evidence type="ECO:0000259" key="5">
    <source>
        <dbReference type="PROSITE" id="PS50893"/>
    </source>
</evidence>
<comment type="caution">
    <text evidence="6">The sequence shown here is derived from an EMBL/GenBank/DDBJ whole genome shotgun (WGS) entry which is preliminary data.</text>
</comment>
<evidence type="ECO:0000313" key="6">
    <source>
        <dbReference type="EMBL" id="MDV2478317.1"/>
    </source>
</evidence>
<keyword evidence="1" id="KW-0813">Transport</keyword>
<dbReference type="InterPro" id="IPR003439">
    <property type="entry name" value="ABC_transporter-like_ATP-bd"/>
</dbReference>
<dbReference type="Proteomes" id="UP001275440">
    <property type="component" value="Unassembled WGS sequence"/>
</dbReference>
<dbReference type="GO" id="GO:0005524">
    <property type="term" value="F:ATP binding"/>
    <property type="evidence" value="ECO:0007669"/>
    <property type="project" value="UniProtKB-KW"/>
</dbReference>
<feature type="domain" description="ABC transporter" evidence="5">
    <location>
        <begin position="90"/>
        <end position="324"/>
    </location>
</feature>
<sequence length="325" mass="34988">MGGHVPRHARRLIARGLGRRAVAAAPRRRDQRVRVLRGHRPRGSRRPHLVELAPQGTAGTGRSGRGHTRRVVGRETALDSGGSGGARSCRRNSRLTTSPSRSGGHRALDGVGLKAERGQVTGLIGPNGAGKSTLFDVITGLRRPVAGRVYLDGHDVTRAGPARRARHGLARTFQRLELFGRLSVRDNLLVAAELGPERRRAQRVADEIIERLGLHHLADTTADALSTGMGRLVEVARALAVHPSLILLDEPAAGQDPQETELFAGLLRSLAEDGTAVLLVEHDMELVMNVCDQVYVLDLGRIISVGAPDVIRRDEKVLAAYLGEA</sequence>
<evidence type="ECO:0000256" key="2">
    <source>
        <dbReference type="ARBA" id="ARBA00022741"/>
    </source>
</evidence>
<gene>
    <name evidence="6" type="ORF">F8M49_28155</name>
</gene>
<dbReference type="InterPro" id="IPR003593">
    <property type="entry name" value="AAA+_ATPase"/>
</dbReference>